<gene>
    <name evidence="2" type="ORF">Glove_271g7</name>
</gene>
<comment type="caution">
    <text evidence="2">The sequence shown here is derived from an EMBL/GenBank/DDBJ whole genome shotgun (WGS) entry which is preliminary data.</text>
</comment>
<dbReference type="EMBL" id="PQFF01000248">
    <property type="protein sequence ID" value="RHZ70445.1"/>
    <property type="molecule type" value="Genomic_DNA"/>
</dbReference>
<keyword evidence="3" id="KW-1185">Reference proteome</keyword>
<dbReference type="OrthoDB" id="25620at2759"/>
<name>A0A397I4H4_9GLOM</name>
<accession>A0A397I4H4</accession>
<reference evidence="2 3" key="1">
    <citation type="submission" date="2018-08" db="EMBL/GenBank/DDBJ databases">
        <title>Genome and evolution of the arbuscular mycorrhizal fungus Diversispora epigaea (formerly Glomus versiforme) and its bacterial endosymbionts.</title>
        <authorList>
            <person name="Sun X."/>
            <person name="Fei Z."/>
            <person name="Harrison M."/>
        </authorList>
    </citation>
    <scope>NUCLEOTIDE SEQUENCE [LARGE SCALE GENOMIC DNA]</scope>
    <source>
        <strain evidence="2 3">IT104</strain>
    </source>
</reference>
<evidence type="ECO:0000313" key="2">
    <source>
        <dbReference type="EMBL" id="RHZ70445.1"/>
    </source>
</evidence>
<evidence type="ECO:0000259" key="1">
    <source>
        <dbReference type="PROSITE" id="PS51886"/>
    </source>
</evidence>
<proteinExistence type="predicted"/>
<dbReference type="PROSITE" id="PS51886">
    <property type="entry name" value="TLDC"/>
    <property type="match status" value="1"/>
</dbReference>
<sequence>MPTSNSIFPYSCEIVNELEIEELTKKLENYLIEAKSSWLKSHFSLVYRSIFNGNNFKNLEKFCNDIVAKFRFSSRICIEWTKENFTTLKTTLQQCLPLIRYFHIPGTDVLKKVKPYKRILDKQLWEDLNQYFWAPDEPVKSVILPPRSILVQELPTRTTEPAKPLSTIITYEHVAEISSWIDLKSNTYSLTNTPYEFQLILRGSINGFSPQTFWDICIGHSGTVVIIKVKGTDEILGGYNPLAWDNTKKTIYSWGAPNYNWKKTNDSFIFSLKNGNVQNSILSRVKICDYAILNVYKGFQKTDGPRFGSDLYMYSPSSNFTLENNNVCNNNNGDYEKPIRTTTDNFSIVDYEVFKVIRKTS</sequence>
<evidence type="ECO:0000313" key="3">
    <source>
        <dbReference type="Proteomes" id="UP000266861"/>
    </source>
</evidence>
<dbReference type="Pfam" id="PF07534">
    <property type="entry name" value="TLD"/>
    <property type="match status" value="1"/>
</dbReference>
<protein>
    <recommendedName>
        <fullName evidence="1">TLDc domain-containing protein</fullName>
    </recommendedName>
</protein>
<dbReference type="AlphaFoldDB" id="A0A397I4H4"/>
<dbReference type="Proteomes" id="UP000266861">
    <property type="component" value="Unassembled WGS sequence"/>
</dbReference>
<feature type="domain" description="TLDc" evidence="1">
    <location>
        <begin position="167"/>
        <end position="357"/>
    </location>
</feature>
<organism evidence="2 3">
    <name type="scientific">Diversispora epigaea</name>
    <dbReference type="NCBI Taxonomy" id="1348612"/>
    <lineage>
        <taxon>Eukaryota</taxon>
        <taxon>Fungi</taxon>
        <taxon>Fungi incertae sedis</taxon>
        <taxon>Mucoromycota</taxon>
        <taxon>Glomeromycotina</taxon>
        <taxon>Glomeromycetes</taxon>
        <taxon>Diversisporales</taxon>
        <taxon>Diversisporaceae</taxon>
        <taxon>Diversispora</taxon>
    </lineage>
</organism>
<dbReference type="InterPro" id="IPR006571">
    <property type="entry name" value="TLDc_dom"/>
</dbReference>